<evidence type="ECO:0000256" key="4">
    <source>
        <dbReference type="ARBA" id="ARBA00022448"/>
    </source>
</evidence>
<evidence type="ECO:0000313" key="19">
    <source>
        <dbReference type="Proteomes" id="UP000583929"/>
    </source>
</evidence>
<dbReference type="InterPro" id="IPR043325">
    <property type="entry name" value="LTSS"/>
</dbReference>
<reference evidence="18 19" key="1">
    <citation type="journal article" date="2020" name="bioRxiv">
        <title>Sequence and annotation of 42 cannabis genomes reveals extensive copy number variation in cannabinoid synthesis and pathogen resistance genes.</title>
        <authorList>
            <person name="Mckernan K.J."/>
            <person name="Helbert Y."/>
            <person name="Kane L.T."/>
            <person name="Ebling H."/>
            <person name="Zhang L."/>
            <person name="Liu B."/>
            <person name="Eaton Z."/>
            <person name="Mclaughlin S."/>
            <person name="Kingan S."/>
            <person name="Baybayan P."/>
            <person name="Concepcion G."/>
            <person name="Jordan M."/>
            <person name="Riva A."/>
            <person name="Barbazuk W."/>
            <person name="Harkins T."/>
        </authorList>
    </citation>
    <scope>NUCLEOTIDE SEQUENCE [LARGE SCALE GENOMIC DNA]</scope>
    <source>
        <strain evidence="18 19">cv. Jamaican Lion 4</strain>
        <strain evidence="17">Father</strain>
        <strain evidence="16">Mother</strain>
        <tissue evidence="16">Leaf</tissue>
    </source>
</reference>
<evidence type="ECO:0000256" key="1">
    <source>
        <dbReference type="ARBA" id="ARBA00003211"/>
    </source>
</evidence>
<keyword evidence="10" id="KW-0325">Glycoprotein</keyword>
<dbReference type="CDD" id="cd00010">
    <property type="entry name" value="AAI_LTSS"/>
    <property type="match status" value="1"/>
</dbReference>
<dbReference type="PANTHER" id="PTHR33044">
    <property type="entry name" value="BIFUNCTIONAL INHIBITOR/LIPID-TRANSFER PROTEIN/SEED STORAGE 2S ALBUMIN SUPERFAMILY PROTEIN-RELATED"/>
    <property type="match status" value="1"/>
</dbReference>
<dbReference type="GO" id="GO:0005886">
    <property type="term" value="C:plasma membrane"/>
    <property type="evidence" value="ECO:0007669"/>
    <property type="project" value="UniProtKB-SubCell"/>
</dbReference>
<keyword evidence="8" id="KW-0446">Lipid-binding</keyword>
<keyword evidence="13" id="KW-1133">Transmembrane helix</keyword>
<dbReference type="SUPFAM" id="SSF47699">
    <property type="entry name" value="Bifunctional inhibitor/lipid-transfer protein/seed storage 2S albumin"/>
    <property type="match status" value="1"/>
</dbReference>
<evidence type="ECO:0000313" key="17">
    <source>
        <dbReference type="EMBL" id="KAF4404766.1"/>
    </source>
</evidence>
<name>A0A7J6H794_CANSA</name>
<evidence type="ECO:0000256" key="2">
    <source>
        <dbReference type="ARBA" id="ARBA00004609"/>
    </source>
</evidence>
<comment type="subcellular location">
    <subcellularLocation>
        <location evidence="2">Cell membrane</location>
        <topology evidence="2">Lipid-anchor</topology>
        <topology evidence="2">GPI-anchor</topology>
    </subcellularLocation>
</comment>
<evidence type="ECO:0000256" key="9">
    <source>
        <dbReference type="ARBA" id="ARBA00023157"/>
    </source>
</evidence>
<protein>
    <recommendedName>
        <fullName evidence="15">Bifunctional inhibitor/plant lipid transfer protein/seed storage helical domain-containing protein</fullName>
    </recommendedName>
</protein>
<keyword evidence="4" id="KW-0813">Transport</keyword>
<accession>A0A7J6H794</accession>
<evidence type="ECO:0000313" key="18">
    <source>
        <dbReference type="Proteomes" id="UP000525078"/>
    </source>
</evidence>
<keyword evidence="11" id="KW-0449">Lipoprotein</keyword>
<feature type="region of interest" description="Disordered" evidence="12">
    <location>
        <begin position="144"/>
        <end position="169"/>
    </location>
</feature>
<evidence type="ECO:0000256" key="5">
    <source>
        <dbReference type="ARBA" id="ARBA00022475"/>
    </source>
</evidence>
<feature type="signal peptide" evidence="14">
    <location>
        <begin position="1"/>
        <end position="25"/>
    </location>
</feature>
<dbReference type="SMART" id="SM00499">
    <property type="entry name" value="AAI"/>
    <property type="match status" value="1"/>
</dbReference>
<evidence type="ECO:0000256" key="8">
    <source>
        <dbReference type="ARBA" id="ARBA00023121"/>
    </source>
</evidence>
<sequence>MMMMKREMSFVSFLVIFVVLMRSSSIVVECAVSIPEKCGSDFQKLAVCLTYATGKAATPTKDCCDSVKGIKDSEPECLCFIMQQTHSGNDKIKSMGIQETKLIQLPSTCALKNASLAECPKLLGLAPNSPDAAIFTNANATSATPAASATPSTTGTGSSQPQTSNSDSSTIQLGPCIAALLAMAMAAIGAFA</sequence>
<evidence type="ECO:0000256" key="7">
    <source>
        <dbReference type="ARBA" id="ARBA00022729"/>
    </source>
</evidence>
<organism evidence="16 18">
    <name type="scientific">Cannabis sativa</name>
    <name type="common">Hemp</name>
    <name type="synonym">Marijuana</name>
    <dbReference type="NCBI Taxonomy" id="3483"/>
    <lineage>
        <taxon>Eukaryota</taxon>
        <taxon>Viridiplantae</taxon>
        <taxon>Streptophyta</taxon>
        <taxon>Embryophyta</taxon>
        <taxon>Tracheophyta</taxon>
        <taxon>Spermatophyta</taxon>
        <taxon>Magnoliopsida</taxon>
        <taxon>eudicotyledons</taxon>
        <taxon>Gunneridae</taxon>
        <taxon>Pentapetalae</taxon>
        <taxon>rosids</taxon>
        <taxon>fabids</taxon>
        <taxon>Rosales</taxon>
        <taxon>Cannabaceae</taxon>
        <taxon>Cannabis</taxon>
    </lineage>
</organism>
<dbReference type="Proteomes" id="UP000525078">
    <property type="component" value="Unassembled WGS sequence"/>
</dbReference>
<evidence type="ECO:0000256" key="10">
    <source>
        <dbReference type="ARBA" id="ARBA00023180"/>
    </source>
</evidence>
<feature type="chain" id="PRO_5033593735" description="Bifunctional inhibitor/plant lipid transfer protein/seed storage helical domain-containing protein" evidence="14">
    <location>
        <begin position="26"/>
        <end position="192"/>
    </location>
</feature>
<comment type="function">
    <text evidence="1">Plant non-specific lipid-transfer proteins transfer phospholipids as well as galactolipids across membranes. May play a role in wax or cutin deposition in the cell walls of expanding epidermal cells and certain secretory tissues.</text>
</comment>
<keyword evidence="7 14" id="KW-0732">Signal</keyword>
<evidence type="ECO:0000256" key="11">
    <source>
        <dbReference type="ARBA" id="ARBA00023288"/>
    </source>
</evidence>
<dbReference type="GO" id="GO:0098552">
    <property type="term" value="C:side of membrane"/>
    <property type="evidence" value="ECO:0007669"/>
    <property type="project" value="UniProtKB-KW"/>
</dbReference>
<evidence type="ECO:0000256" key="6">
    <source>
        <dbReference type="ARBA" id="ARBA00022622"/>
    </source>
</evidence>
<feature type="transmembrane region" description="Helical" evidence="13">
    <location>
        <begin position="171"/>
        <end position="191"/>
    </location>
</feature>
<keyword evidence="5" id="KW-1003">Cell membrane</keyword>
<keyword evidence="6" id="KW-0336">GPI-anchor</keyword>
<keyword evidence="9" id="KW-1015">Disulfide bond</keyword>
<proteinExistence type="inferred from homology"/>
<feature type="domain" description="Bifunctional inhibitor/plant lipid transfer protein/seed storage helical" evidence="15">
    <location>
        <begin position="38"/>
        <end position="119"/>
    </location>
</feature>
<comment type="similarity">
    <text evidence="3">Belongs to the plant LTP family.</text>
</comment>
<dbReference type="GO" id="GO:0008289">
    <property type="term" value="F:lipid binding"/>
    <property type="evidence" value="ECO:0007669"/>
    <property type="project" value="UniProtKB-KW"/>
</dbReference>
<gene>
    <name evidence="16" type="ORF">F8388_005975</name>
    <name evidence="17" type="ORF">G4B88_006152</name>
</gene>
<keyword evidence="13" id="KW-0812">Transmembrane</keyword>
<evidence type="ECO:0000256" key="14">
    <source>
        <dbReference type="SAM" id="SignalP"/>
    </source>
</evidence>
<evidence type="ECO:0000256" key="3">
    <source>
        <dbReference type="ARBA" id="ARBA00009748"/>
    </source>
</evidence>
<evidence type="ECO:0000256" key="12">
    <source>
        <dbReference type="SAM" id="MobiDB-lite"/>
    </source>
</evidence>
<dbReference type="EMBL" id="JAATIQ010000001">
    <property type="protein sequence ID" value="KAF4404766.1"/>
    <property type="molecule type" value="Genomic_DNA"/>
</dbReference>
<dbReference type="AlphaFoldDB" id="A0A7J6H794"/>
<keyword evidence="19" id="KW-1185">Reference proteome</keyword>
<dbReference type="Proteomes" id="UP000583929">
    <property type="component" value="Unassembled WGS sequence"/>
</dbReference>
<dbReference type="Pfam" id="PF14368">
    <property type="entry name" value="LTP_2"/>
    <property type="match status" value="1"/>
</dbReference>
<evidence type="ECO:0000313" key="16">
    <source>
        <dbReference type="EMBL" id="KAF4390478.1"/>
    </source>
</evidence>
<comment type="caution">
    <text evidence="16">The sequence shown here is derived from an EMBL/GenBank/DDBJ whole genome shotgun (WGS) entry which is preliminary data.</text>
</comment>
<evidence type="ECO:0000256" key="13">
    <source>
        <dbReference type="SAM" id="Phobius"/>
    </source>
</evidence>
<keyword evidence="13" id="KW-0472">Membrane</keyword>
<dbReference type="Gene3D" id="1.10.110.10">
    <property type="entry name" value="Plant lipid-transfer and hydrophobic proteins"/>
    <property type="match status" value="1"/>
</dbReference>
<evidence type="ECO:0000259" key="15">
    <source>
        <dbReference type="SMART" id="SM00499"/>
    </source>
</evidence>
<dbReference type="InterPro" id="IPR036312">
    <property type="entry name" value="Bifun_inhib/LTP/seed_sf"/>
</dbReference>
<dbReference type="EMBL" id="JAATIP010000028">
    <property type="protein sequence ID" value="KAF4390478.1"/>
    <property type="molecule type" value="Genomic_DNA"/>
</dbReference>
<dbReference type="InterPro" id="IPR016140">
    <property type="entry name" value="Bifunc_inhib/LTP/seed_store"/>
</dbReference>